<keyword evidence="5 8" id="KW-0653">Protein transport</keyword>
<evidence type="ECO:0000256" key="9">
    <source>
        <dbReference type="SAM" id="Phobius"/>
    </source>
</evidence>
<keyword evidence="6 9" id="KW-1133">Transmembrane helix</keyword>
<dbReference type="OrthoDB" id="9805133at2"/>
<dbReference type="GO" id="GO:0017038">
    <property type="term" value="P:protein import"/>
    <property type="evidence" value="ECO:0007669"/>
    <property type="project" value="TreeGrafter"/>
</dbReference>
<evidence type="ECO:0000256" key="8">
    <source>
        <dbReference type="RuleBase" id="RU004057"/>
    </source>
</evidence>
<accession>A0A285NJC4</accession>
<proteinExistence type="inferred from homology"/>
<dbReference type="PANTHER" id="PTHR30625">
    <property type="entry name" value="PROTEIN TOLQ"/>
    <property type="match status" value="1"/>
</dbReference>
<keyword evidence="3" id="KW-1003">Cell membrane</keyword>
<keyword evidence="7 9" id="KW-0472">Membrane</keyword>
<dbReference type="Pfam" id="PF01618">
    <property type="entry name" value="MotA_ExbB"/>
    <property type="match status" value="1"/>
</dbReference>
<dbReference type="GO" id="GO:0005886">
    <property type="term" value="C:plasma membrane"/>
    <property type="evidence" value="ECO:0007669"/>
    <property type="project" value="UniProtKB-SubCell"/>
</dbReference>
<dbReference type="PANTHER" id="PTHR30625:SF15">
    <property type="entry name" value="BIOPOLYMER TRANSPORT PROTEIN EXBB"/>
    <property type="match status" value="1"/>
</dbReference>
<sequence length="154" mass="17000">MSLTEVILNIALIGGDPVLYILILMSIIGVAVVVERLITIPKIEKNMMDYDPLTLKLSLEKRLGILATFGNNAPFIGLFGTVLGIIKAFHDLGVAEEFGVRVVMAGISEALVATAMGLFVAIPSVIAYNYFVRRVKKILLTYEYRKNLPVEMRE</sequence>
<evidence type="ECO:0000256" key="5">
    <source>
        <dbReference type="ARBA" id="ARBA00022927"/>
    </source>
</evidence>
<evidence type="ECO:0000313" key="12">
    <source>
        <dbReference type="Proteomes" id="UP000219036"/>
    </source>
</evidence>
<dbReference type="InterPro" id="IPR002898">
    <property type="entry name" value="MotA_ExbB_proton_chnl"/>
</dbReference>
<comment type="similarity">
    <text evidence="8">Belongs to the exbB/tolQ family.</text>
</comment>
<evidence type="ECO:0000256" key="7">
    <source>
        <dbReference type="ARBA" id="ARBA00023136"/>
    </source>
</evidence>
<dbReference type="AlphaFoldDB" id="A0A285NJC4"/>
<dbReference type="EMBL" id="OBEI01000003">
    <property type="protein sequence ID" value="SNZ07966.1"/>
    <property type="molecule type" value="Genomic_DNA"/>
</dbReference>
<keyword evidence="12" id="KW-1185">Reference proteome</keyword>
<evidence type="ECO:0000259" key="10">
    <source>
        <dbReference type="Pfam" id="PF01618"/>
    </source>
</evidence>
<dbReference type="RefSeq" id="WP_097000286.1">
    <property type="nucleotide sequence ID" value="NZ_OBEI01000003.1"/>
</dbReference>
<evidence type="ECO:0000256" key="6">
    <source>
        <dbReference type="ARBA" id="ARBA00022989"/>
    </source>
</evidence>
<feature type="domain" description="MotA/TolQ/ExbB proton channel" evidence="10">
    <location>
        <begin position="47"/>
        <end position="143"/>
    </location>
</feature>
<evidence type="ECO:0000256" key="2">
    <source>
        <dbReference type="ARBA" id="ARBA00022448"/>
    </source>
</evidence>
<name>A0A285NJC4_9AQUI</name>
<keyword evidence="4 9" id="KW-0812">Transmembrane</keyword>
<comment type="subcellular location">
    <subcellularLocation>
        <location evidence="1">Cell membrane</location>
        <topology evidence="1">Multi-pass membrane protein</topology>
    </subcellularLocation>
    <subcellularLocation>
        <location evidence="8">Membrane</location>
        <topology evidence="8">Multi-pass membrane protein</topology>
    </subcellularLocation>
</comment>
<dbReference type="InterPro" id="IPR050790">
    <property type="entry name" value="ExbB/TolQ_transport"/>
</dbReference>
<organism evidence="11 12">
    <name type="scientific">Persephonella hydrogeniphila</name>
    <dbReference type="NCBI Taxonomy" id="198703"/>
    <lineage>
        <taxon>Bacteria</taxon>
        <taxon>Pseudomonadati</taxon>
        <taxon>Aquificota</taxon>
        <taxon>Aquificia</taxon>
        <taxon>Aquificales</taxon>
        <taxon>Hydrogenothermaceae</taxon>
        <taxon>Persephonella</taxon>
    </lineage>
</organism>
<gene>
    <name evidence="11" type="ORF">SAMN06265182_1114</name>
</gene>
<evidence type="ECO:0000256" key="3">
    <source>
        <dbReference type="ARBA" id="ARBA00022475"/>
    </source>
</evidence>
<reference evidence="12" key="1">
    <citation type="submission" date="2017-09" db="EMBL/GenBank/DDBJ databases">
        <authorList>
            <person name="Varghese N."/>
            <person name="Submissions S."/>
        </authorList>
    </citation>
    <scope>NUCLEOTIDE SEQUENCE [LARGE SCALE GENOMIC DNA]</scope>
    <source>
        <strain evidence="12">DSM 15103</strain>
    </source>
</reference>
<protein>
    <submittedName>
        <fullName evidence="11">Outer membrane transport energization protein ExbB</fullName>
    </submittedName>
</protein>
<keyword evidence="2 8" id="KW-0813">Transport</keyword>
<evidence type="ECO:0000313" key="11">
    <source>
        <dbReference type="EMBL" id="SNZ07966.1"/>
    </source>
</evidence>
<dbReference type="Proteomes" id="UP000219036">
    <property type="component" value="Unassembled WGS sequence"/>
</dbReference>
<evidence type="ECO:0000256" key="4">
    <source>
        <dbReference type="ARBA" id="ARBA00022692"/>
    </source>
</evidence>
<feature type="transmembrane region" description="Helical" evidence="9">
    <location>
        <begin position="110"/>
        <end position="131"/>
    </location>
</feature>
<feature type="transmembrane region" description="Helical" evidence="9">
    <location>
        <begin position="63"/>
        <end position="90"/>
    </location>
</feature>
<feature type="transmembrane region" description="Helical" evidence="9">
    <location>
        <begin position="18"/>
        <end position="38"/>
    </location>
</feature>
<evidence type="ECO:0000256" key="1">
    <source>
        <dbReference type="ARBA" id="ARBA00004651"/>
    </source>
</evidence>